<feature type="repeat" description="WD" evidence="6">
    <location>
        <begin position="565"/>
        <end position="606"/>
    </location>
</feature>
<evidence type="ECO:0000313" key="9">
    <source>
        <dbReference type="EMBL" id="KAF8903899.1"/>
    </source>
</evidence>
<dbReference type="PANTHER" id="PTHR22847:SF728">
    <property type="entry name" value="TRANSCRIPTIONAL REPRESSOR TUP11-RELATED"/>
    <property type="match status" value="1"/>
</dbReference>
<dbReference type="InterPro" id="IPR019775">
    <property type="entry name" value="WD40_repeat_CS"/>
</dbReference>
<dbReference type="EMBL" id="JADNYJ010000028">
    <property type="protein sequence ID" value="KAF8903899.1"/>
    <property type="molecule type" value="Genomic_DNA"/>
</dbReference>
<protein>
    <submittedName>
        <fullName evidence="9">WD40-repeat-containing domain protein</fullName>
    </submittedName>
</protein>
<evidence type="ECO:0000256" key="1">
    <source>
        <dbReference type="ARBA" id="ARBA00022491"/>
    </source>
</evidence>
<dbReference type="Gene3D" id="2.130.10.10">
    <property type="entry name" value="YVTN repeat-like/Quinoprotein amine dehydrogenase"/>
    <property type="match status" value="1"/>
</dbReference>
<dbReference type="Pfam" id="PF00400">
    <property type="entry name" value="WD40"/>
    <property type="match status" value="7"/>
</dbReference>
<proteinExistence type="predicted"/>
<dbReference type="Proteomes" id="UP000724874">
    <property type="component" value="Unassembled WGS sequence"/>
</dbReference>
<feature type="region of interest" description="Disordered" evidence="7">
    <location>
        <begin position="1"/>
        <end position="29"/>
    </location>
</feature>
<dbReference type="AlphaFoldDB" id="A0A9P5NP42"/>
<dbReference type="PROSITE" id="PS00678">
    <property type="entry name" value="WD_REPEATS_1"/>
    <property type="match status" value="4"/>
</dbReference>
<dbReference type="PROSITE" id="PS50082">
    <property type="entry name" value="WD_REPEATS_2"/>
    <property type="match status" value="6"/>
</dbReference>
<dbReference type="CDD" id="cd00200">
    <property type="entry name" value="WD40"/>
    <property type="match status" value="1"/>
</dbReference>
<sequence length="643" mass="71104">MSTSSVYNHRPMQPAGVRSNTAQEVAQPHSSFSIVEPLETIKHEFEGVHAELARVRSQKDDMEIKRETTTFLACCYGSNSSVVEAQVAELASIRRALFDLENEHNRIRQQYEDEINRLRTESIAIRQSTAPQPPTTVLGNGRPRGPGLSEASPRFMAPVQPEPQQPLPHSRSISRGPQLNDRERDLPPDKMTVDDRDTDRLSDHRDPKRHKARRENHPDMFPPPMGSQLSQSQPQSQPHATVKPSYSNNNSLGLYRLPGQDNVSAPGGSGLPPMNLSPPNPSSEEFTLQNVPPEFRKEGGDWYAVYNPKIKKALDVNLIHTFHHFTVVCCVGFSADGRFLATGCNRTAQIFDVSTGLKICVVEDETAPKEGDLYIRSVRFSPDGKLLATGAEDRKIRVWDIAKRRIRQVFDGHQQEIYSLDFSRDGRHIVSGSGDKTMRIWNIQDNSCRTITINDIDSLNNDAGVISVAISPDGTLVAAGSLDAVVRIWDIASGTLLERLRGHTDSVYSVAFTPDGKGIVSGSLDKTLKYWDVTNRVNAFSRIKPDPTGAPLALTAAPSSSALDFIGHKDFVLSVCMSNDGRWVLSGSKDRCVHFWDSRTAALQFMLQGHKNSVISLDINPLGGMLATGSGDYTARVWSYSLL</sequence>
<evidence type="ECO:0000313" key="10">
    <source>
        <dbReference type="Proteomes" id="UP000724874"/>
    </source>
</evidence>
<comment type="caution">
    <text evidence="9">The sequence shown here is derived from an EMBL/GenBank/DDBJ whole genome shotgun (WGS) entry which is preliminary data.</text>
</comment>
<dbReference type="PANTHER" id="PTHR22847">
    <property type="entry name" value="WD40 REPEAT PROTEIN"/>
    <property type="match status" value="1"/>
</dbReference>
<accession>A0A9P5NP42</accession>
<keyword evidence="2 6" id="KW-0853">WD repeat</keyword>
<feature type="compositionally biased region" description="Polar residues" evidence="7">
    <location>
        <begin position="18"/>
        <end position="29"/>
    </location>
</feature>
<evidence type="ECO:0000256" key="4">
    <source>
        <dbReference type="ARBA" id="ARBA00023015"/>
    </source>
</evidence>
<feature type="domain" description="Transcriptional repressor Tup1 N-terminal" evidence="8">
    <location>
        <begin position="83"/>
        <end position="121"/>
    </location>
</feature>
<feature type="compositionally biased region" description="Basic and acidic residues" evidence="7">
    <location>
        <begin position="180"/>
        <end position="206"/>
    </location>
</feature>
<keyword evidence="4" id="KW-0805">Transcription regulation</keyword>
<dbReference type="Pfam" id="PF08581">
    <property type="entry name" value="Tup_N"/>
    <property type="match status" value="1"/>
</dbReference>
<dbReference type="InterPro" id="IPR036322">
    <property type="entry name" value="WD40_repeat_dom_sf"/>
</dbReference>
<feature type="repeat" description="WD" evidence="6">
    <location>
        <begin position="607"/>
        <end position="643"/>
    </location>
</feature>
<keyword evidence="10" id="KW-1185">Reference proteome</keyword>
<evidence type="ECO:0000256" key="6">
    <source>
        <dbReference type="PROSITE-ProRule" id="PRU00221"/>
    </source>
</evidence>
<keyword evidence="1" id="KW-0678">Repressor</keyword>
<dbReference type="InterPro" id="IPR001680">
    <property type="entry name" value="WD40_rpt"/>
</dbReference>
<evidence type="ECO:0000256" key="2">
    <source>
        <dbReference type="ARBA" id="ARBA00022574"/>
    </source>
</evidence>
<dbReference type="PRINTS" id="PR00320">
    <property type="entry name" value="GPROTEINBRPT"/>
</dbReference>
<feature type="repeat" description="WD" evidence="6">
    <location>
        <begin position="458"/>
        <end position="499"/>
    </location>
</feature>
<dbReference type="InterPro" id="IPR013890">
    <property type="entry name" value="Tscrpt_rep_Tup1_N"/>
</dbReference>
<gene>
    <name evidence="9" type="ORF">CPB84DRAFT_1960989</name>
</gene>
<dbReference type="InterPro" id="IPR015943">
    <property type="entry name" value="WD40/YVTN_repeat-like_dom_sf"/>
</dbReference>
<name>A0A9P5NP42_GYMJU</name>
<evidence type="ECO:0000256" key="5">
    <source>
        <dbReference type="ARBA" id="ARBA00023163"/>
    </source>
</evidence>
<feature type="compositionally biased region" description="Polar residues" evidence="7">
    <location>
        <begin position="125"/>
        <end position="138"/>
    </location>
</feature>
<keyword evidence="3" id="KW-0677">Repeat</keyword>
<feature type="repeat" description="WD" evidence="6">
    <location>
        <begin position="375"/>
        <end position="409"/>
    </location>
</feature>
<keyword evidence="5" id="KW-0804">Transcription</keyword>
<feature type="compositionally biased region" description="Low complexity" evidence="7">
    <location>
        <begin position="226"/>
        <end position="238"/>
    </location>
</feature>
<dbReference type="SUPFAM" id="SSF50978">
    <property type="entry name" value="WD40 repeat-like"/>
    <property type="match status" value="1"/>
</dbReference>
<feature type="region of interest" description="Disordered" evidence="7">
    <location>
        <begin position="122"/>
        <end position="287"/>
    </location>
</feature>
<dbReference type="InterPro" id="IPR020472">
    <property type="entry name" value="WD40_PAC1"/>
</dbReference>
<feature type="repeat" description="WD" evidence="6">
    <location>
        <begin position="500"/>
        <end position="541"/>
    </location>
</feature>
<reference evidence="9" key="1">
    <citation type="submission" date="2020-11" db="EMBL/GenBank/DDBJ databases">
        <authorList>
            <consortium name="DOE Joint Genome Institute"/>
            <person name="Ahrendt S."/>
            <person name="Riley R."/>
            <person name="Andreopoulos W."/>
            <person name="LaButti K."/>
            <person name="Pangilinan J."/>
            <person name="Ruiz-duenas F.J."/>
            <person name="Barrasa J.M."/>
            <person name="Sanchez-Garcia M."/>
            <person name="Camarero S."/>
            <person name="Miyauchi S."/>
            <person name="Serrano A."/>
            <person name="Linde D."/>
            <person name="Babiker R."/>
            <person name="Drula E."/>
            <person name="Ayuso-Fernandez I."/>
            <person name="Pacheco R."/>
            <person name="Padilla G."/>
            <person name="Ferreira P."/>
            <person name="Barriuso J."/>
            <person name="Kellner H."/>
            <person name="Castanera R."/>
            <person name="Alfaro M."/>
            <person name="Ramirez L."/>
            <person name="Pisabarro A.G."/>
            <person name="Kuo A."/>
            <person name="Tritt A."/>
            <person name="Lipzen A."/>
            <person name="He G."/>
            <person name="Yan M."/>
            <person name="Ng V."/>
            <person name="Cullen D."/>
            <person name="Martin F."/>
            <person name="Rosso M.-N."/>
            <person name="Henrissat B."/>
            <person name="Hibbett D."/>
            <person name="Martinez A.T."/>
            <person name="Grigoriev I.V."/>
        </authorList>
    </citation>
    <scope>NUCLEOTIDE SEQUENCE</scope>
    <source>
        <strain evidence="9">AH 44721</strain>
    </source>
</reference>
<dbReference type="OrthoDB" id="17410at2759"/>
<dbReference type="PROSITE" id="PS50294">
    <property type="entry name" value="WD_REPEATS_REGION"/>
    <property type="match status" value="6"/>
</dbReference>
<evidence type="ECO:0000259" key="8">
    <source>
        <dbReference type="Pfam" id="PF08581"/>
    </source>
</evidence>
<evidence type="ECO:0000256" key="7">
    <source>
        <dbReference type="SAM" id="MobiDB-lite"/>
    </source>
</evidence>
<dbReference type="SMART" id="SM00320">
    <property type="entry name" value="WD40"/>
    <property type="match status" value="7"/>
</dbReference>
<organism evidence="9 10">
    <name type="scientific">Gymnopilus junonius</name>
    <name type="common">Spectacular rustgill mushroom</name>
    <name type="synonym">Gymnopilus spectabilis subsp. junonius</name>
    <dbReference type="NCBI Taxonomy" id="109634"/>
    <lineage>
        <taxon>Eukaryota</taxon>
        <taxon>Fungi</taxon>
        <taxon>Dikarya</taxon>
        <taxon>Basidiomycota</taxon>
        <taxon>Agaricomycotina</taxon>
        <taxon>Agaricomycetes</taxon>
        <taxon>Agaricomycetidae</taxon>
        <taxon>Agaricales</taxon>
        <taxon>Agaricineae</taxon>
        <taxon>Hymenogastraceae</taxon>
        <taxon>Gymnopilus</taxon>
    </lineage>
</organism>
<dbReference type="Gene3D" id="1.20.5.340">
    <property type="match status" value="1"/>
</dbReference>
<evidence type="ECO:0000256" key="3">
    <source>
        <dbReference type="ARBA" id="ARBA00022737"/>
    </source>
</evidence>
<feature type="repeat" description="WD" evidence="6">
    <location>
        <begin position="410"/>
        <end position="451"/>
    </location>
</feature>